<dbReference type="InterPro" id="IPR016181">
    <property type="entry name" value="Acyl_CoA_acyltransferase"/>
</dbReference>
<dbReference type="PROSITE" id="PS51186">
    <property type="entry name" value="GNAT"/>
    <property type="match status" value="1"/>
</dbReference>
<evidence type="ECO:0000259" key="1">
    <source>
        <dbReference type="PROSITE" id="PS51186"/>
    </source>
</evidence>
<dbReference type="Proteomes" id="UP000543556">
    <property type="component" value="Unassembled WGS sequence"/>
</dbReference>
<dbReference type="InterPro" id="IPR000182">
    <property type="entry name" value="GNAT_dom"/>
</dbReference>
<dbReference type="CDD" id="cd04301">
    <property type="entry name" value="NAT_SF"/>
    <property type="match status" value="1"/>
</dbReference>
<dbReference type="AlphaFoldDB" id="A0A7Y7IFL0"/>
<evidence type="ECO:0000313" key="3">
    <source>
        <dbReference type="Proteomes" id="UP000543556"/>
    </source>
</evidence>
<keyword evidence="3" id="KW-1185">Reference proteome</keyword>
<reference evidence="2 3" key="1">
    <citation type="submission" date="2020-02" db="EMBL/GenBank/DDBJ databases">
        <title>Genome sequence of strain AETb3-4.</title>
        <authorList>
            <person name="Gao J."/>
            <person name="Zhang X."/>
        </authorList>
    </citation>
    <scope>NUCLEOTIDE SEQUENCE [LARGE SCALE GENOMIC DNA]</scope>
    <source>
        <strain evidence="2 3">AETb3-4</strain>
    </source>
</reference>
<dbReference type="Pfam" id="PF00583">
    <property type="entry name" value="Acetyltransf_1"/>
    <property type="match status" value="1"/>
</dbReference>
<accession>A0A7Y7IFL0</accession>
<proteinExistence type="predicted"/>
<dbReference type="EMBL" id="JAAMFM010000006">
    <property type="protein sequence ID" value="NVM94562.1"/>
    <property type="molecule type" value="Genomic_DNA"/>
</dbReference>
<dbReference type="RefSeq" id="WP_176634285.1">
    <property type="nucleotide sequence ID" value="NZ_JAAMFM010000006.1"/>
</dbReference>
<sequence length="232" mass="25331">MVTLADCERTQHAWFRAQAAATGGRAFGTHRMDWVWLPETREMLCLFPTEITEAGLLPALAEAERRGAAAVGVWLNAAVKPTELERRRFERGWQPWWMTAPVDALLRDAGDAGPDPRVGLDVPSGGVCALEPPQAWLAAARVGGERAGQSYAFVPPNQGTRHLAGIFDMFVAPEHRRTGLGTALLGCLARTAADAGAEHLLLNATPEGLQLYRNRGFALIGKGRTWWHHLPQ</sequence>
<dbReference type="SUPFAM" id="SSF55729">
    <property type="entry name" value="Acyl-CoA N-acyltransferases (Nat)"/>
    <property type="match status" value="1"/>
</dbReference>
<gene>
    <name evidence="2" type="ORF">G6034_06495</name>
</gene>
<dbReference type="GO" id="GO:0016747">
    <property type="term" value="F:acyltransferase activity, transferring groups other than amino-acyl groups"/>
    <property type="evidence" value="ECO:0007669"/>
    <property type="project" value="InterPro"/>
</dbReference>
<comment type="caution">
    <text evidence="2">The sequence shown here is derived from an EMBL/GenBank/DDBJ whole genome shotgun (WGS) entry which is preliminary data.</text>
</comment>
<name>A0A7Y7IFL0_9MICC</name>
<organism evidence="2 3">
    <name type="scientific">Arthrobacter wenxiniae</name>
    <dbReference type="NCBI Taxonomy" id="2713570"/>
    <lineage>
        <taxon>Bacteria</taxon>
        <taxon>Bacillati</taxon>
        <taxon>Actinomycetota</taxon>
        <taxon>Actinomycetes</taxon>
        <taxon>Micrococcales</taxon>
        <taxon>Micrococcaceae</taxon>
        <taxon>Arthrobacter</taxon>
    </lineage>
</organism>
<protein>
    <submittedName>
        <fullName evidence="2">GNAT family N-acetyltransferase</fullName>
    </submittedName>
</protein>
<keyword evidence="2" id="KW-0808">Transferase</keyword>
<evidence type="ECO:0000313" key="2">
    <source>
        <dbReference type="EMBL" id="NVM94562.1"/>
    </source>
</evidence>
<dbReference type="Gene3D" id="3.40.630.30">
    <property type="match status" value="1"/>
</dbReference>
<feature type="domain" description="N-acetyltransferase" evidence="1">
    <location>
        <begin position="77"/>
        <end position="232"/>
    </location>
</feature>